<organism evidence="3 4">
    <name type="scientific">Scytonema hofmannii PCC 7110</name>
    <dbReference type="NCBI Taxonomy" id="128403"/>
    <lineage>
        <taxon>Bacteria</taxon>
        <taxon>Bacillati</taxon>
        <taxon>Cyanobacteriota</taxon>
        <taxon>Cyanophyceae</taxon>
        <taxon>Nostocales</taxon>
        <taxon>Scytonemataceae</taxon>
        <taxon>Scytonema</taxon>
    </lineage>
</organism>
<proteinExistence type="predicted"/>
<comment type="caution">
    <text evidence="3">The sequence shown here is derived from an EMBL/GenBank/DDBJ whole genome shotgun (WGS) entry which is preliminary data.</text>
</comment>
<reference evidence="3 4" key="1">
    <citation type="journal article" date="2013" name="Genome Biol. Evol.">
        <title>Genomes of Stigonematalean cyanobacteria (subsection V) and the evolution of oxygenic photosynthesis from prokaryotes to plastids.</title>
        <authorList>
            <person name="Dagan T."/>
            <person name="Roettger M."/>
            <person name="Stucken K."/>
            <person name="Landan G."/>
            <person name="Koch R."/>
            <person name="Major P."/>
            <person name="Gould S.B."/>
            <person name="Goremykin V.V."/>
            <person name="Rippka R."/>
            <person name="Tandeau de Marsac N."/>
            <person name="Gugger M."/>
            <person name="Lockhart P.J."/>
            <person name="Allen J.F."/>
            <person name="Brune I."/>
            <person name="Maus I."/>
            <person name="Puhler A."/>
            <person name="Martin W.F."/>
        </authorList>
    </citation>
    <scope>NUCLEOTIDE SEQUENCE [LARGE SCALE GENOMIC DNA]</scope>
    <source>
        <strain evidence="3 4">PCC 7110</strain>
    </source>
</reference>
<dbReference type="GO" id="GO:0016887">
    <property type="term" value="F:ATP hydrolysis activity"/>
    <property type="evidence" value="ECO:0007669"/>
    <property type="project" value="InterPro"/>
</dbReference>
<dbReference type="EMBL" id="ANNX02000047">
    <property type="protein sequence ID" value="KYC36569.1"/>
    <property type="molecule type" value="Genomic_DNA"/>
</dbReference>
<feature type="coiled-coil region" evidence="1">
    <location>
        <begin position="133"/>
        <end position="180"/>
    </location>
</feature>
<evidence type="ECO:0000313" key="3">
    <source>
        <dbReference type="EMBL" id="KYC36569.1"/>
    </source>
</evidence>
<dbReference type="OrthoDB" id="9784297at2"/>
<dbReference type="AlphaFoldDB" id="A0A139WVW2"/>
<dbReference type="Proteomes" id="UP000076925">
    <property type="component" value="Unassembled WGS sequence"/>
</dbReference>
<dbReference type="GO" id="GO:0000731">
    <property type="term" value="P:DNA synthesis involved in DNA repair"/>
    <property type="evidence" value="ECO:0007669"/>
    <property type="project" value="TreeGrafter"/>
</dbReference>
<dbReference type="InterPro" id="IPR003593">
    <property type="entry name" value="AAA+_ATPase"/>
</dbReference>
<dbReference type="SUPFAM" id="SSF52540">
    <property type="entry name" value="P-loop containing nucleoside triphosphate hydrolases"/>
    <property type="match status" value="1"/>
</dbReference>
<keyword evidence="1" id="KW-0175">Coiled coil</keyword>
<sequence>MKVKHLKMSSFRGIGDLTLDFCETGPTVLIGVNGVGKSSILDCLAILLSQLTGRIQDSIEFMRSLSEEDVTNGSQETQIEITISLNEEQDLTWSLSEVKTQDQSPESSAARRLEEIKALLDKREQPLQKRAGQKNLKLALESLLEDFNQIEGQETSEDFLEDLEKAANEIRSHLVANENANIPLAIYYPVNRAVLDMPLEIAEAFSFQQTNAYDQALTGGRIDFKGFFEWFRNREDLENELRRDNSDRRDKQLEAVRNAVSSMQPDFSDLRVERSPLRMTVKKQGREFIVSQLSDGEKCLLALVGDLARRLAIANPSLDNPLQGNGVVLIDEIELHLHPKWQREIIPAITRTFPNCQFIITTHSPQVVSHVQADNIFLLETTPDGIIAQQPESSFGRDSNTILEDIMGVAERPQQIKDSLVHLFRLIDRGNLDSAKQLRQNLADEIGEDDPEFVRADVLIRRKEVLNR</sequence>
<dbReference type="SMART" id="SM00382">
    <property type="entry name" value="AAA"/>
    <property type="match status" value="1"/>
</dbReference>
<dbReference type="GO" id="GO:0005524">
    <property type="term" value="F:ATP binding"/>
    <property type="evidence" value="ECO:0007669"/>
    <property type="project" value="UniProtKB-KW"/>
</dbReference>
<gene>
    <name evidence="3" type="ORF">WA1_43560</name>
</gene>
<evidence type="ECO:0000313" key="4">
    <source>
        <dbReference type="Proteomes" id="UP000076925"/>
    </source>
</evidence>
<accession>A0A139WVW2</accession>
<evidence type="ECO:0000256" key="1">
    <source>
        <dbReference type="SAM" id="Coils"/>
    </source>
</evidence>
<dbReference type="InterPro" id="IPR041685">
    <property type="entry name" value="AAA_GajA/Old/RecF-like"/>
</dbReference>
<dbReference type="PANTHER" id="PTHR32182">
    <property type="entry name" value="DNA REPLICATION AND REPAIR PROTEIN RECF"/>
    <property type="match status" value="1"/>
</dbReference>
<name>A0A139WVW2_9CYAN</name>
<dbReference type="RefSeq" id="WP_017748319.1">
    <property type="nucleotide sequence ID" value="NZ_KQ976354.1"/>
</dbReference>
<dbReference type="GO" id="GO:0006302">
    <property type="term" value="P:double-strand break repair"/>
    <property type="evidence" value="ECO:0007669"/>
    <property type="project" value="TreeGrafter"/>
</dbReference>
<feature type="domain" description="AAA+ ATPase" evidence="2">
    <location>
        <begin position="23"/>
        <end position="383"/>
    </location>
</feature>
<keyword evidence="4" id="KW-1185">Reference proteome</keyword>
<keyword evidence="3" id="KW-0547">Nucleotide-binding</keyword>
<dbReference type="Gene3D" id="3.40.50.300">
    <property type="entry name" value="P-loop containing nucleotide triphosphate hydrolases"/>
    <property type="match status" value="1"/>
</dbReference>
<dbReference type="PANTHER" id="PTHR32182:SF23">
    <property type="entry name" value="ATP BINDING PROTEIN"/>
    <property type="match status" value="1"/>
</dbReference>
<dbReference type="Pfam" id="PF13175">
    <property type="entry name" value="AAA_15"/>
    <property type="match status" value="1"/>
</dbReference>
<keyword evidence="3" id="KW-0067">ATP-binding</keyword>
<dbReference type="STRING" id="128403.WA1_43560"/>
<evidence type="ECO:0000259" key="2">
    <source>
        <dbReference type="SMART" id="SM00382"/>
    </source>
</evidence>
<dbReference type="InterPro" id="IPR027417">
    <property type="entry name" value="P-loop_NTPase"/>
</dbReference>
<protein>
    <submittedName>
        <fullName evidence="3">ATP-binding protein</fullName>
    </submittedName>
</protein>